<dbReference type="GO" id="GO:0009411">
    <property type="term" value="P:response to UV"/>
    <property type="evidence" value="ECO:0007669"/>
    <property type="project" value="InterPro"/>
</dbReference>
<feature type="region of interest" description="Disordered" evidence="7">
    <location>
        <begin position="1"/>
        <end position="131"/>
    </location>
</feature>
<evidence type="ECO:0000256" key="2">
    <source>
        <dbReference type="ARBA" id="ARBA00022759"/>
    </source>
</evidence>
<dbReference type="PANTHER" id="PTHR31290">
    <property type="entry name" value="UV-DAMAGE ENDONUCLEASE"/>
    <property type="match status" value="1"/>
</dbReference>
<dbReference type="InParanoid" id="A0A286UTJ4"/>
<evidence type="ECO:0000313" key="8">
    <source>
        <dbReference type="EMBL" id="PAV22887.1"/>
    </source>
</evidence>
<evidence type="ECO:0000256" key="6">
    <source>
        <dbReference type="ARBA" id="ARBA00023204"/>
    </source>
</evidence>
<dbReference type="InterPro" id="IPR036237">
    <property type="entry name" value="Xyl_isomerase-like_sf"/>
</dbReference>
<keyword evidence="2" id="KW-0255">Endonuclease</keyword>
<name>A0A286UTJ4_9AGAM</name>
<evidence type="ECO:0000313" key="9">
    <source>
        <dbReference type="Proteomes" id="UP000217199"/>
    </source>
</evidence>
<dbReference type="OrthoDB" id="541883at2759"/>
<evidence type="ECO:0000256" key="7">
    <source>
        <dbReference type="SAM" id="MobiDB-lite"/>
    </source>
</evidence>
<dbReference type="Proteomes" id="UP000217199">
    <property type="component" value="Unassembled WGS sequence"/>
</dbReference>
<keyword evidence="3" id="KW-0227">DNA damage</keyword>
<dbReference type="GO" id="GO:0005739">
    <property type="term" value="C:mitochondrion"/>
    <property type="evidence" value="ECO:0007669"/>
    <property type="project" value="TreeGrafter"/>
</dbReference>
<evidence type="ECO:0000256" key="3">
    <source>
        <dbReference type="ARBA" id="ARBA00022763"/>
    </source>
</evidence>
<accession>A0A286UTJ4</accession>
<protein>
    <submittedName>
        <fullName evidence="8">UV-endonuclease</fullName>
    </submittedName>
</protein>
<sequence length="591" mass="67129">MHLTSVGQDPMSFASQDLQQKEARSRTRRKKQEPKVSEDIDSTTMMSSTETEVTETAGRRRNTKRKATKIVQVEETGGNSDESEESPATKKPKRKAGAKTKVNGAPDDEYQGEEQSPKKKRRRKTPEEDKVYEIPPIEKMLTTSFKGRLGYACLNTVLRNYSTPIFCSRTCRLSTLAELGHEHLQSLGLQNIRDLLTLVKWNAENGILFMRMSSEMFPFASHPIHGYDLSFADDDLKAIGKASKELGVRLTTHPGQFTQLGSPRENVVENAFRDLRYHCDMMDRMGLGKDSIMIIHMGGTFGDKPATLERFKENYKKLPNNVKDRLVLENDELCYNVDDLLPVCQELNIPIVFDYHHDWIYPSSRPPMELIPEINELWHRKGIRPKQHYSEPRPGAVSVMERRAHSDRVARLPDGLPDDMDLMLECKDKEQAVFYLYRLYGLRDVNPRMLRPAAEIETLHTKGRKSNKRGKMKAEQEAATASAAAGENGDDMDGMAISKEEQEEEEVKECEKMISEVEREAEEHGIPPDVANKAVFSALNSGELDCGSGDEEAAIESPIKRHRARKEKVELQSTDGQHVDRVSNETSFWFP</sequence>
<feature type="region of interest" description="Disordered" evidence="7">
    <location>
        <begin position="543"/>
        <end position="591"/>
    </location>
</feature>
<dbReference type="EMBL" id="NBII01000002">
    <property type="protein sequence ID" value="PAV22887.1"/>
    <property type="molecule type" value="Genomic_DNA"/>
</dbReference>
<dbReference type="STRING" id="2282107.A0A286UTJ4"/>
<feature type="compositionally biased region" description="Basic residues" evidence="7">
    <location>
        <begin position="461"/>
        <end position="471"/>
    </location>
</feature>
<keyword evidence="4" id="KW-0228">DNA excision</keyword>
<keyword evidence="9" id="KW-1185">Reference proteome</keyword>
<feature type="compositionally biased region" description="Low complexity" evidence="7">
    <location>
        <begin position="42"/>
        <end position="56"/>
    </location>
</feature>
<dbReference type="FunCoup" id="A0A286UTJ4">
    <property type="interactions" value="336"/>
</dbReference>
<evidence type="ECO:0000256" key="4">
    <source>
        <dbReference type="ARBA" id="ARBA00022769"/>
    </source>
</evidence>
<dbReference type="SUPFAM" id="SSF51658">
    <property type="entry name" value="Xylose isomerase-like"/>
    <property type="match status" value="1"/>
</dbReference>
<organism evidence="8 9">
    <name type="scientific">Pyrrhoderma noxium</name>
    <dbReference type="NCBI Taxonomy" id="2282107"/>
    <lineage>
        <taxon>Eukaryota</taxon>
        <taxon>Fungi</taxon>
        <taxon>Dikarya</taxon>
        <taxon>Basidiomycota</taxon>
        <taxon>Agaricomycotina</taxon>
        <taxon>Agaricomycetes</taxon>
        <taxon>Hymenochaetales</taxon>
        <taxon>Hymenochaetaceae</taxon>
        <taxon>Pyrrhoderma</taxon>
    </lineage>
</organism>
<reference evidence="8 9" key="1">
    <citation type="journal article" date="2017" name="Mol. Ecol.">
        <title>Comparative and population genomic landscape of Phellinus noxius: A hypervariable fungus causing root rot in trees.</title>
        <authorList>
            <person name="Chung C.L."/>
            <person name="Lee T.J."/>
            <person name="Akiba M."/>
            <person name="Lee H.H."/>
            <person name="Kuo T.H."/>
            <person name="Liu D."/>
            <person name="Ke H.M."/>
            <person name="Yokoi T."/>
            <person name="Roa M.B."/>
            <person name="Lu M.J."/>
            <person name="Chang Y.Y."/>
            <person name="Ann P.J."/>
            <person name="Tsai J.N."/>
            <person name="Chen C.Y."/>
            <person name="Tzean S.S."/>
            <person name="Ota Y."/>
            <person name="Hattori T."/>
            <person name="Sahashi N."/>
            <person name="Liou R.F."/>
            <person name="Kikuchi T."/>
            <person name="Tsai I.J."/>
        </authorList>
    </citation>
    <scope>NUCLEOTIDE SEQUENCE [LARGE SCALE GENOMIC DNA]</scope>
    <source>
        <strain evidence="8 9">FFPRI411160</strain>
    </source>
</reference>
<dbReference type="GO" id="GO:0006289">
    <property type="term" value="P:nucleotide-excision repair"/>
    <property type="evidence" value="ECO:0007669"/>
    <property type="project" value="InterPro"/>
</dbReference>
<feature type="compositionally biased region" description="Low complexity" evidence="7">
    <location>
        <begin position="477"/>
        <end position="487"/>
    </location>
</feature>
<feature type="compositionally biased region" description="Basic residues" evidence="7">
    <location>
        <begin position="59"/>
        <end position="68"/>
    </location>
</feature>
<dbReference type="InterPro" id="IPR004601">
    <property type="entry name" value="UvdE"/>
</dbReference>
<keyword evidence="6" id="KW-0234">DNA repair</keyword>
<keyword evidence="5" id="KW-0378">Hydrolase</keyword>
<dbReference type="AlphaFoldDB" id="A0A286UTJ4"/>
<dbReference type="GO" id="GO:0004519">
    <property type="term" value="F:endonuclease activity"/>
    <property type="evidence" value="ECO:0007669"/>
    <property type="project" value="UniProtKB-KW"/>
</dbReference>
<dbReference type="GO" id="GO:0005634">
    <property type="term" value="C:nucleus"/>
    <property type="evidence" value="ECO:0007669"/>
    <property type="project" value="TreeGrafter"/>
</dbReference>
<dbReference type="Gene3D" id="3.20.20.150">
    <property type="entry name" value="Divalent-metal-dependent TIM barrel enzymes"/>
    <property type="match status" value="1"/>
</dbReference>
<dbReference type="PANTHER" id="PTHR31290:SF5">
    <property type="entry name" value="UV-DAMAGE ENDONUCLEASE"/>
    <property type="match status" value="1"/>
</dbReference>
<dbReference type="GO" id="GO:0016787">
    <property type="term" value="F:hydrolase activity"/>
    <property type="evidence" value="ECO:0007669"/>
    <property type="project" value="UniProtKB-KW"/>
</dbReference>
<comment type="caution">
    <text evidence="8">The sequence shown here is derived from an EMBL/GenBank/DDBJ whole genome shotgun (WGS) entry which is preliminary data.</text>
</comment>
<gene>
    <name evidence="8" type="ORF">PNOK_0284400</name>
</gene>
<evidence type="ECO:0000256" key="1">
    <source>
        <dbReference type="ARBA" id="ARBA00022722"/>
    </source>
</evidence>
<dbReference type="Pfam" id="PF03851">
    <property type="entry name" value="UvdE"/>
    <property type="match status" value="1"/>
</dbReference>
<dbReference type="NCBIfam" id="TIGR00629">
    <property type="entry name" value="uvde"/>
    <property type="match status" value="1"/>
</dbReference>
<feature type="region of interest" description="Disordered" evidence="7">
    <location>
        <begin position="460"/>
        <end position="493"/>
    </location>
</feature>
<evidence type="ECO:0000256" key="5">
    <source>
        <dbReference type="ARBA" id="ARBA00022801"/>
    </source>
</evidence>
<keyword evidence="1" id="KW-0540">Nuclease</keyword>
<proteinExistence type="predicted"/>
<dbReference type="GO" id="GO:0043504">
    <property type="term" value="P:mitochondrial DNA repair"/>
    <property type="evidence" value="ECO:0007669"/>
    <property type="project" value="TreeGrafter"/>
</dbReference>